<sequence length="101" mass="11463">KFRESASSSITGVSENFYIEVLHSSGLIGFGTLFLINIIIIVRALKKIFNRTKENVYLISFLCGYVCISVVAFTNPIAWASFFWVTLAFFVASLKYEELDY</sequence>
<keyword evidence="1" id="KW-1133">Transmembrane helix</keyword>
<keyword evidence="1" id="KW-0812">Transmembrane</keyword>
<protein>
    <submittedName>
        <fullName evidence="2">Uncharacterized protein</fullName>
    </submittedName>
</protein>
<reference evidence="2" key="1">
    <citation type="journal article" date="2014" name="Front. Microbiol.">
        <title>High frequency of phylogenetically diverse reductive dehalogenase-homologous genes in deep subseafloor sedimentary metagenomes.</title>
        <authorList>
            <person name="Kawai M."/>
            <person name="Futagami T."/>
            <person name="Toyoda A."/>
            <person name="Takaki Y."/>
            <person name="Nishi S."/>
            <person name="Hori S."/>
            <person name="Arai W."/>
            <person name="Tsubouchi T."/>
            <person name="Morono Y."/>
            <person name="Uchiyama I."/>
            <person name="Ito T."/>
            <person name="Fujiyama A."/>
            <person name="Inagaki F."/>
            <person name="Takami H."/>
        </authorList>
    </citation>
    <scope>NUCLEOTIDE SEQUENCE</scope>
    <source>
        <strain evidence="2">Expedition CK06-06</strain>
    </source>
</reference>
<accession>X1QLY3</accession>
<feature type="transmembrane region" description="Helical" evidence="1">
    <location>
        <begin position="56"/>
        <end position="73"/>
    </location>
</feature>
<dbReference type="AlphaFoldDB" id="X1QLY3"/>
<dbReference type="EMBL" id="BARW01003643">
    <property type="protein sequence ID" value="GAI69517.1"/>
    <property type="molecule type" value="Genomic_DNA"/>
</dbReference>
<evidence type="ECO:0000313" key="2">
    <source>
        <dbReference type="EMBL" id="GAI69517.1"/>
    </source>
</evidence>
<comment type="caution">
    <text evidence="2">The sequence shown here is derived from an EMBL/GenBank/DDBJ whole genome shotgun (WGS) entry which is preliminary data.</text>
</comment>
<feature type="transmembrane region" description="Helical" evidence="1">
    <location>
        <begin position="79"/>
        <end position="96"/>
    </location>
</feature>
<feature type="non-terminal residue" evidence="2">
    <location>
        <position position="1"/>
    </location>
</feature>
<proteinExistence type="predicted"/>
<organism evidence="2">
    <name type="scientific">marine sediment metagenome</name>
    <dbReference type="NCBI Taxonomy" id="412755"/>
    <lineage>
        <taxon>unclassified sequences</taxon>
        <taxon>metagenomes</taxon>
        <taxon>ecological metagenomes</taxon>
    </lineage>
</organism>
<gene>
    <name evidence="2" type="ORF">S12H4_09122</name>
</gene>
<keyword evidence="1" id="KW-0472">Membrane</keyword>
<feature type="transmembrane region" description="Helical" evidence="1">
    <location>
        <begin position="26"/>
        <end position="44"/>
    </location>
</feature>
<evidence type="ECO:0000256" key="1">
    <source>
        <dbReference type="SAM" id="Phobius"/>
    </source>
</evidence>
<name>X1QLY3_9ZZZZ</name>